<dbReference type="InterPro" id="IPR011711">
    <property type="entry name" value="GntR_C"/>
</dbReference>
<name>A0A645EW21_9ZZZZ</name>
<dbReference type="Pfam" id="PF07729">
    <property type="entry name" value="FCD"/>
    <property type="match status" value="1"/>
</dbReference>
<gene>
    <name evidence="5" type="ORF">SDC9_153471</name>
</gene>
<proteinExistence type="predicted"/>
<feature type="domain" description="GntR C-terminal" evidence="4">
    <location>
        <begin position="1"/>
        <end position="115"/>
    </location>
</feature>
<dbReference type="InterPro" id="IPR008920">
    <property type="entry name" value="TF_FadR/GntR_C"/>
</dbReference>
<dbReference type="GO" id="GO:0003677">
    <property type="term" value="F:DNA binding"/>
    <property type="evidence" value="ECO:0007669"/>
    <property type="project" value="UniProtKB-KW"/>
</dbReference>
<keyword evidence="3" id="KW-0804">Transcription</keyword>
<evidence type="ECO:0000256" key="3">
    <source>
        <dbReference type="ARBA" id="ARBA00023163"/>
    </source>
</evidence>
<evidence type="ECO:0000259" key="4">
    <source>
        <dbReference type="SMART" id="SM00895"/>
    </source>
</evidence>
<keyword evidence="2" id="KW-0238">DNA-binding</keyword>
<organism evidence="5">
    <name type="scientific">bioreactor metagenome</name>
    <dbReference type="NCBI Taxonomy" id="1076179"/>
    <lineage>
        <taxon>unclassified sequences</taxon>
        <taxon>metagenomes</taxon>
        <taxon>ecological metagenomes</taxon>
    </lineage>
</organism>
<keyword evidence="1" id="KW-0805">Transcription regulation</keyword>
<dbReference type="PANTHER" id="PTHR43537:SF5">
    <property type="entry name" value="UXU OPERON TRANSCRIPTIONAL REGULATOR"/>
    <property type="match status" value="1"/>
</dbReference>
<reference evidence="5" key="1">
    <citation type="submission" date="2019-08" db="EMBL/GenBank/DDBJ databases">
        <authorList>
            <person name="Kucharzyk K."/>
            <person name="Murdoch R.W."/>
            <person name="Higgins S."/>
            <person name="Loffler F."/>
        </authorList>
    </citation>
    <scope>NUCLEOTIDE SEQUENCE</scope>
</reference>
<dbReference type="SUPFAM" id="SSF48008">
    <property type="entry name" value="GntR ligand-binding domain-like"/>
    <property type="match status" value="1"/>
</dbReference>
<dbReference type="SMART" id="SM00895">
    <property type="entry name" value="FCD"/>
    <property type="match status" value="1"/>
</dbReference>
<evidence type="ECO:0000313" key="5">
    <source>
        <dbReference type="EMBL" id="MPN06215.1"/>
    </source>
</evidence>
<sequence length="122" mass="13889">METTVARLAARRASAEETEALRAVVKEQERLAKRGAPVSALDDEFHRTLAAASHNQILEAIVELLRKKEEYGRAFEKIRRDAGHIYNSEHRKIFEAIEARDPELAELTMKRHIANLIESVSQ</sequence>
<dbReference type="Gene3D" id="1.20.120.530">
    <property type="entry name" value="GntR ligand-binding domain-like"/>
    <property type="match status" value="1"/>
</dbReference>
<dbReference type="AlphaFoldDB" id="A0A645EW21"/>
<dbReference type="PANTHER" id="PTHR43537">
    <property type="entry name" value="TRANSCRIPTIONAL REGULATOR, GNTR FAMILY"/>
    <property type="match status" value="1"/>
</dbReference>
<comment type="caution">
    <text evidence="5">The sequence shown here is derived from an EMBL/GenBank/DDBJ whole genome shotgun (WGS) entry which is preliminary data.</text>
</comment>
<evidence type="ECO:0000256" key="2">
    <source>
        <dbReference type="ARBA" id="ARBA00023125"/>
    </source>
</evidence>
<dbReference type="EMBL" id="VSSQ01052114">
    <property type="protein sequence ID" value="MPN06215.1"/>
    <property type="molecule type" value="Genomic_DNA"/>
</dbReference>
<evidence type="ECO:0000256" key="1">
    <source>
        <dbReference type="ARBA" id="ARBA00023015"/>
    </source>
</evidence>
<protein>
    <recommendedName>
        <fullName evidence="4">GntR C-terminal domain-containing protein</fullName>
    </recommendedName>
</protein>
<accession>A0A645EW21</accession>